<proteinExistence type="predicted"/>
<dbReference type="PANTHER" id="PTHR11505">
    <property type="entry name" value="L1 TRANSPOSABLE ELEMENT-RELATED"/>
    <property type="match status" value="1"/>
</dbReference>
<keyword evidence="2" id="KW-1185">Reference proteome</keyword>
<protein>
    <submittedName>
        <fullName evidence="1">Uncharacterized protein</fullName>
    </submittedName>
</protein>
<reference evidence="1" key="1">
    <citation type="submission" date="2022-03" db="EMBL/GenBank/DDBJ databases">
        <authorList>
            <person name="Alioto T."/>
            <person name="Alioto T."/>
            <person name="Gomez Garrido J."/>
        </authorList>
    </citation>
    <scope>NUCLEOTIDE SEQUENCE</scope>
</reference>
<organism evidence="1 2">
    <name type="scientific">Pelobates cultripes</name>
    <name type="common">Western spadefoot toad</name>
    <dbReference type="NCBI Taxonomy" id="61616"/>
    <lineage>
        <taxon>Eukaryota</taxon>
        <taxon>Metazoa</taxon>
        <taxon>Chordata</taxon>
        <taxon>Craniata</taxon>
        <taxon>Vertebrata</taxon>
        <taxon>Euteleostomi</taxon>
        <taxon>Amphibia</taxon>
        <taxon>Batrachia</taxon>
        <taxon>Anura</taxon>
        <taxon>Pelobatoidea</taxon>
        <taxon>Pelobatidae</taxon>
        <taxon>Pelobates</taxon>
    </lineage>
</organism>
<dbReference type="Gene3D" id="3.30.70.1820">
    <property type="entry name" value="L1 transposable element, RRM domain"/>
    <property type="match status" value="1"/>
</dbReference>
<name>A0AAD1RXH7_PELCU</name>
<dbReference type="Proteomes" id="UP001295444">
    <property type="component" value="Chromosome 04"/>
</dbReference>
<evidence type="ECO:0000313" key="2">
    <source>
        <dbReference type="Proteomes" id="UP001295444"/>
    </source>
</evidence>
<accession>A0AAD1RXH7</accession>
<dbReference type="AlphaFoldDB" id="A0AAD1RXH7"/>
<evidence type="ECO:0000313" key="1">
    <source>
        <dbReference type="EMBL" id="CAH2283154.1"/>
    </source>
</evidence>
<dbReference type="EMBL" id="OW240915">
    <property type="protein sequence ID" value="CAH2283154.1"/>
    <property type="molecule type" value="Genomic_DNA"/>
</dbReference>
<gene>
    <name evidence="1" type="ORF">PECUL_23A030797</name>
</gene>
<dbReference type="InterPro" id="IPR004244">
    <property type="entry name" value="Transposase_22"/>
</dbReference>
<sequence length="147" mass="17189">MADQLHHLQQALKEQNLKIADLEDRSRRNNLRIRGIPESITNEALHNYIHTFFLDLLPEVHPDQVVLHRTHRLRRPQHLPTSAARDVITRVLFFHIKEKIVKVTRNNNLPSQYGGLKIFADLSMHTLQFRKSLAPTTNALRAHEDPY</sequence>